<evidence type="ECO:0000256" key="2">
    <source>
        <dbReference type="ARBA" id="ARBA00022908"/>
    </source>
</evidence>
<feature type="region of interest" description="Disordered" evidence="5">
    <location>
        <begin position="63"/>
        <end position="89"/>
    </location>
</feature>
<gene>
    <name evidence="7" type="ORF">ABID26_004312</name>
</gene>
<accession>A0ABV2HWB6</accession>
<evidence type="ECO:0000256" key="3">
    <source>
        <dbReference type="ARBA" id="ARBA00023125"/>
    </source>
</evidence>
<keyword evidence="3" id="KW-0238">DNA-binding</keyword>
<protein>
    <submittedName>
        <fullName evidence="7">Integrase</fullName>
    </submittedName>
</protein>
<dbReference type="InterPro" id="IPR050808">
    <property type="entry name" value="Phage_Integrase"/>
</dbReference>
<dbReference type="InterPro" id="IPR038488">
    <property type="entry name" value="Integrase_DNA-bd_sf"/>
</dbReference>
<evidence type="ECO:0000259" key="6">
    <source>
        <dbReference type="PROSITE" id="PS51898"/>
    </source>
</evidence>
<dbReference type="PANTHER" id="PTHR30629:SF2">
    <property type="entry name" value="PROPHAGE INTEGRASE INTS-RELATED"/>
    <property type="match status" value="1"/>
</dbReference>
<dbReference type="Pfam" id="PF00589">
    <property type="entry name" value="Phage_integrase"/>
    <property type="match status" value="1"/>
</dbReference>
<keyword evidence="4" id="KW-0233">DNA recombination</keyword>
<comment type="similarity">
    <text evidence="1">Belongs to the 'phage' integrase family.</text>
</comment>
<dbReference type="Gene3D" id="1.10.443.10">
    <property type="entry name" value="Intergrase catalytic core"/>
    <property type="match status" value="1"/>
</dbReference>
<dbReference type="CDD" id="cd00801">
    <property type="entry name" value="INT_P4_C"/>
    <property type="match status" value="1"/>
</dbReference>
<dbReference type="SUPFAM" id="SSF56349">
    <property type="entry name" value="DNA breaking-rejoining enzymes"/>
    <property type="match status" value="1"/>
</dbReference>
<feature type="domain" description="Tyr recombinase" evidence="6">
    <location>
        <begin position="215"/>
        <end position="414"/>
    </location>
</feature>
<evidence type="ECO:0000313" key="8">
    <source>
        <dbReference type="Proteomes" id="UP001549036"/>
    </source>
</evidence>
<name>A0ABV2HWB6_9HYPH</name>
<dbReference type="RefSeq" id="WP_292066384.1">
    <property type="nucleotide sequence ID" value="NZ_JBEPLM010000008.1"/>
</dbReference>
<evidence type="ECO:0000256" key="5">
    <source>
        <dbReference type="SAM" id="MobiDB-lite"/>
    </source>
</evidence>
<dbReference type="Proteomes" id="UP001549036">
    <property type="component" value="Unassembled WGS sequence"/>
</dbReference>
<reference evidence="7 8" key="1">
    <citation type="submission" date="2024-06" db="EMBL/GenBank/DDBJ databases">
        <title>Genomic Encyclopedia of Type Strains, Phase IV (KMG-IV): sequencing the most valuable type-strain genomes for metagenomic binning, comparative biology and taxonomic classification.</title>
        <authorList>
            <person name="Goeker M."/>
        </authorList>
    </citation>
    <scope>NUCLEOTIDE SEQUENCE [LARGE SCALE GENOMIC DNA]</scope>
    <source>
        <strain evidence="7 8">DSM 29846</strain>
    </source>
</reference>
<dbReference type="Gene3D" id="1.10.150.130">
    <property type="match status" value="1"/>
</dbReference>
<evidence type="ECO:0000256" key="1">
    <source>
        <dbReference type="ARBA" id="ARBA00008857"/>
    </source>
</evidence>
<dbReference type="InterPro" id="IPR010998">
    <property type="entry name" value="Integrase_recombinase_N"/>
</dbReference>
<dbReference type="InterPro" id="IPR002104">
    <property type="entry name" value="Integrase_catalytic"/>
</dbReference>
<dbReference type="InterPro" id="IPR013762">
    <property type="entry name" value="Integrase-like_cat_sf"/>
</dbReference>
<feature type="compositionally biased region" description="Basic and acidic residues" evidence="5">
    <location>
        <begin position="71"/>
        <end position="81"/>
    </location>
</feature>
<keyword evidence="8" id="KW-1185">Reference proteome</keyword>
<dbReference type="InterPro" id="IPR025166">
    <property type="entry name" value="Integrase_DNA_bind_dom"/>
</dbReference>
<dbReference type="Pfam" id="PF13356">
    <property type="entry name" value="Arm-DNA-bind_3"/>
    <property type="match status" value="1"/>
</dbReference>
<proteinExistence type="inferred from homology"/>
<comment type="caution">
    <text evidence="7">The sequence shown here is derived from an EMBL/GenBank/DDBJ whole genome shotgun (WGS) entry which is preliminary data.</text>
</comment>
<dbReference type="Gene3D" id="3.30.160.390">
    <property type="entry name" value="Integrase, DNA-binding domain"/>
    <property type="match status" value="1"/>
</dbReference>
<dbReference type="EMBL" id="JBEPLM010000008">
    <property type="protein sequence ID" value="MET3594904.1"/>
    <property type="molecule type" value="Genomic_DNA"/>
</dbReference>
<evidence type="ECO:0000313" key="7">
    <source>
        <dbReference type="EMBL" id="MET3594904.1"/>
    </source>
</evidence>
<dbReference type="PROSITE" id="PS51898">
    <property type="entry name" value="TYR_RECOMBINASE"/>
    <property type="match status" value="1"/>
</dbReference>
<keyword evidence="2" id="KW-0229">DNA integration</keyword>
<sequence>MPKLELTDKFCQAAKAGSGRKTDYFDTTVKGLVLRVSAGGQKTWFVVYGPPDKRQWLKLGTYPETPLGTDKGARQKAKDTRASVQEGGDPVAAKKAHAASMTVSDLVESYLTRRASSRRSVDEIARRLRKNVSGYDADGKKVEKASSGCIGEVKLADLHRRDITKAIDAVKDRGAAVEANRVFEDIRAMIRWGRGRGDLDSNLTEGMARPTETVERDRVLTADEIKTMWAALPEADMRESTRRILRLCLVTGQRVGEIAGMEHGELDLTRGLWTIPARRAKNGRDHVVPLCEMAIRIIGDQIADVKALSERKGRAAPPFVFPGPGARGAVTGASVPKAVKREEISKRGVAMIMGIAPWRPHDLRRSAATGMEEIGISPFIVGQVLNHVSATKSTVTSRVYARYDYMSEKRDALELWADRLAGIIAGKGNIEPLRAKAVA</sequence>
<dbReference type="InterPro" id="IPR011010">
    <property type="entry name" value="DNA_brk_join_enz"/>
</dbReference>
<dbReference type="PANTHER" id="PTHR30629">
    <property type="entry name" value="PROPHAGE INTEGRASE"/>
    <property type="match status" value="1"/>
</dbReference>
<organism evidence="7 8">
    <name type="scientific">Mesorhizobium shonense</name>
    <dbReference type="NCBI Taxonomy" id="1209948"/>
    <lineage>
        <taxon>Bacteria</taxon>
        <taxon>Pseudomonadati</taxon>
        <taxon>Pseudomonadota</taxon>
        <taxon>Alphaproteobacteria</taxon>
        <taxon>Hyphomicrobiales</taxon>
        <taxon>Phyllobacteriaceae</taxon>
        <taxon>Mesorhizobium</taxon>
    </lineage>
</organism>
<evidence type="ECO:0000256" key="4">
    <source>
        <dbReference type="ARBA" id="ARBA00023172"/>
    </source>
</evidence>